<feature type="binding site" evidence="6">
    <location>
        <begin position="16"/>
        <end position="17"/>
    </location>
    <ligand>
        <name>substrate</name>
    </ligand>
</feature>
<dbReference type="InterPro" id="IPR012425">
    <property type="entry name" value="DmpG_comm"/>
</dbReference>
<dbReference type="Pfam" id="PF07836">
    <property type="entry name" value="DmpG_comm"/>
    <property type="match status" value="1"/>
</dbReference>
<keyword evidence="2 6" id="KW-0479">Metal-binding</keyword>
<dbReference type="Pfam" id="PF00682">
    <property type="entry name" value="HMGL-like"/>
    <property type="match status" value="1"/>
</dbReference>
<evidence type="ECO:0000259" key="8">
    <source>
        <dbReference type="PROSITE" id="PS50991"/>
    </source>
</evidence>
<dbReference type="HAMAP" id="MF_01656">
    <property type="entry name" value="HOA"/>
    <property type="match status" value="1"/>
</dbReference>
<dbReference type="OrthoDB" id="9803573at2"/>
<evidence type="ECO:0000256" key="1">
    <source>
        <dbReference type="ARBA" id="ARBA00008944"/>
    </source>
</evidence>
<dbReference type="NCBIfam" id="TIGR03217">
    <property type="entry name" value="4OH_2_O_val_ald"/>
    <property type="match status" value="1"/>
</dbReference>
<dbReference type="GeneID" id="98666907"/>
<comment type="similarity">
    <text evidence="1 6">Belongs to the 4-hydroxy-2-oxovalerate aldolase family.</text>
</comment>
<evidence type="ECO:0000256" key="2">
    <source>
        <dbReference type="ARBA" id="ARBA00022723"/>
    </source>
</evidence>
<organism evidence="9 10">
    <name type="scientific">Celeribacter halophilus</name>
    <dbReference type="NCBI Taxonomy" id="576117"/>
    <lineage>
        <taxon>Bacteria</taxon>
        <taxon>Pseudomonadati</taxon>
        <taxon>Pseudomonadota</taxon>
        <taxon>Alphaproteobacteria</taxon>
        <taxon>Rhodobacterales</taxon>
        <taxon>Roseobacteraceae</taxon>
        <taxon>Celeribacter</taxon>
    </lineage>
</organism>
<feature type="binding site" evidence="6">
    <location>
        <position position="170"/>
    </location>
    <ligand>
        <name>substrate</name>
    </ligand>
</feature>
<dbReference type="Gene3D" id="3.20.20.70">
    <property type="entry name" value="Aldolase class I"/>
    <property type="match status" value="1"/>
</dbReference>
<dbReference type="InterPro" id="IPR050073">
    <property type="entry name" value="2-IPM_HCS-like"/>
</dbReference>
<dbReference type="InterPro" id="IPR035685">
    <property type="entry name" value="DRE_TIM_HOA"/>
</dbReference>
<dbReference type="SUPFAM" id="SSF51569">
    <property type="entry name" value="Aldolase"/>
    <property type="match status" value="1"/>
</dbReference>
<keyword evidence="5 6" id="KW-0456">Lyase</keyword>
<dbReference type="STRING" id="576117.SAMN04488138_1327"/>
<protein>
    <recommendedName>
        <fullName evidence="6 7">4-hydroxy-2-oxovalerate aldolase</fullName>
        <shortName evidence="6">HOA</shortName>
        <ecNumber evidence="6 7">4.1.3.39</ecNumber>
    </recommendedName>
    <alternativeName>
        <fullName evidence="6">4-hydroxy-2-keto-pentanoic acid aldolase</fullName>
    </alternativeName>
    <alternativeName>
        <fullName evidence="6">4-hydroxy-2-oxopentanoate aldolase</fullName>
    </alternativeName>
</protein>
<dbReference type="PANTHER" id="PTHR10277:SF9">
    <property type="entry name" value="2-ISOPROPYLMALATE SYNTHASE 1, CHLOROPLASTIC-RELATED"/>
    <property type="match status" value="1"/>
</dbReference>
<evidence type="ECO:0000313" key="9">
    <source>
        <dbReference type="EMBL" id="SFK11291.1"/>
    </source>
</evidence>
<comment type="catalytic activity">
    <reaction evidence="6">
        <text>(S)-4-hydroxy-2-oxopentanoate = acetaldehyde + pyruvate</text>
        <dbReference type="Rhea" id="RHEA:22624"/>
        <dbReference type="ChEBI" id="CHEBI:15343"/>
        <dbReference type="ChEBI" id="CHEBI:15361"/>
        <dbReference type="ChEBI" id="CHEBI:73143"/>
        <dbReference type="EC" id="4.1.3.39"/>
    </reaction>
</comment>
<feature type="binding site" evidence="6">
    <location>
        <position position="17"/>
    </location>
    <ligand>
        <name>Mn(2+)</name>
        <dbReference type="ChEBI" id="CHEBI:29035"/>
    </ligand>
</feature>
<dbReference type="GO" id="GO:0003852">
    <property type="term" value="F:2-isopropylmalate synthase activity"/>
    <property type="evidence" value="ECO:0007669"/>
    <property type="project" value="TreeGrafter"/>
</dbReference>
<evidence type="ECO:0000256" key="3">
    <source>
        <dbReference type="ARBA" id="ARBA00022797"/>
    </source>
</evidence>
<dbReference type="CDD" id="cd07943">
    <property type="entry name" value="DRE_TIM_HOA"/>
    <property type="match status" value="1"/>
</dbReference>
<evidence type="ECO:0000256" key="4">
    <source>
        <dbReference type="ARBA" id="ARBA00023211"/>
    </source>
</evidence>
<dbReference type="GO" id="GO:0030145">
    <property type="term" value="F:manganese ion binding"/>
    <property type="evidence" value="ECO:0007669"/>
    <property type="project" value="UniProtKB-UniRule"/>
</dbReference>
<feature type="binding site" evidence="6">
    <location>
        <position position="201"/>
    </location>
    <ligand>
        <name>Mn(2+)</name>
        <dbReference type="ChEBI" id="CHEBI:29035"/>
    </ligand>
</feature>
<gene>
    <name evidence="9" type="ORF">SAMN04488138_1327</name>
</gene>
<feature type="binding site" evidence="6">
    <location>
        <position position="290"/>
    </location>
    <ligand>
        <name>substrate</name>
    </ligand>
</feature>
<dbReference type="NCBIfam" id="NF006049">
    <property type="entry name" value="PRK08195.1"/>
    <property type="match status" value="1"/>
</dbReference>
<dbReference type="RefSeq" id="WP_066608926.1">
    <property type="nucleotide sequence ID" value="NZ_FORY01000032.1"/>
</dbReference>
<keyword evidence="4 6" id="KW-0464">Manganese</keyword>
<evidence type="ECO:0000256" key="7">
    <source>
        <dbReference type="NCBIfam" id="TIGR03217"/>
    </source>
</evidence>
<dbReference type="GO" id="GO:0009098">
    <property type="term" value="P:L-leucine biosynthetic process"/>
    <property type="evidence" value="ECO:0007669"/>
    <property type="project" value="TreeGrafter"/>
</dbReference>
<feature type="domain" description="Pyruvate carboxyltransferase" evidence="8">
    <location>
        <begin position="8"/>
        <end position="260"/>
    </location>
</feature>
<evidence type="ECO:0000313" key="10">
    <source>
        <dbReference type="Proteomes" id="UP000183299"/>
    </source>
</evidence>
<dbReference type="PROSITE" id="PS50991">
    <property type="entry name" value="PYR_CT"/>
    <property type="match status" value="1"/>
</dbReference>
<dbReference type="InterPro" id="IPR013785">
    <property type="entry name" value="Aldolase_TIM"/>
</dbReference>
<feature type="active site" description="Proton acceptor" evidence="6">
    <location>
        <position position="20"/>
    </location>
</feature>
<name>A0A1I3WY07_9RHOB</name>
<dbReference type="InterPro" id="IPR000891">
    <property type="entry name" value="PYR_CT"/>
</dbReference>
<proteinExistence type="inferred from homology"/>
<keyword evidence="10" id="KW-1185">Reference proteome</keyword>
<dbReference type="GO" id="GO:0008701">
    <property type="term" value="F:4-hydroxy-2-oxovalerate aldolase activity"/>
    <property type="evidence" value="ECO:0007669"/>
    <property type="project" value="UniProtKB-UniRule"/>
</dbReference>
<dbReference type="InterPro" id="IPR017629">
    <property type="entry name" value="4OH_2_O-val_aldolase"/>
</dbReference>
<feature type="binding site" evidence="6">
    <location>
        <position position="199"/>
    </location>
    <ligand>
        <name>substrate</name>
    </ligand>
</feature>
<reference evidence="9 10" key="1">
    <citation type="submission" date="2016-10" db="EMBL/GenBank/DDBJ databases">
        <authorList>
            <person name="de Groot N.N."/>
        </authorList>
    </citation>
    <scope>NUCLEOTIDE SEQUENCE [LARGE SCALE GENOMIC DNA]</scope>
    <source>
        <strain evidence="9 10">CGMCC 1.8891</strain>
    </source>
</reference>
<dbReference type="SUPFAM" id="SSF89000">
    <property type="entry name" value="post-HMGL domain-like"/>
    <property type="match status" value="1"/>
</dbReference>
<feature type="site" description="Transition state stabilizer" evidence="6">
    <location>
        <position position="16"/>
    </location>
</feature>
<keyword evidence="3 6" id="KW-0058">Aromatic hydrocarbons catabolism</keyword>
<evidence type="ECO:0000256" key="5">
    <source>
        <dbReference type="ARBA" id="ARBA00023239"/>
    </source>
</evidence>
<dbReference type="AlphaFoldDB" id="A0A1I3WY07"/>
<dbReference type="PANTHER" id="PTHR10277">
    <property type="entry name" value="HOMOCITRATE SYNTHASE-RELATED"/>
    <property type="match status" value="1"/>
</dbReference>
<dbReference type="Gene3D" id="1.10.8.60">
    <property type="match status" value="1"/>
</dbReference>
<accession>A0A1I3WY07</accession>
<evidence type="ECO:0000256" key="6">
    <source>
        <dbReference type="HAMAP-Rule" id="MF_01656"/>
    </source>
</evidence>
<dbReference type="Proteomes" id="UP000183299">
    <property type="component" value="Unassembled WGS sequence"/>
</dbReference>
<sequence>MSLENRKITLHEMSLRDGMHPMRHQISKDQMVAIAKAADQGGLPWIEVTHGDGLGGGSVTYGFGAETDASYIAAVRDAVSQIRISALLIPGIGTLDNLKEAIEAGISGVRVATHCTGADTSEQHIGAAREAGLDTVGFLMMSHRADPETLAAEALKMESYGAGCVYCTDSAGYMLPADVTARIGALRQALRPETELGFHGHNNMGMGIANSVAAVEAGANRIDGAFAGLGAGAGNAATEVLAAVFERMGADTGTDLFTLMDAAEELVLPMMQRPIRVDRSSLILGYAGVYSSFLLFAERAAQRYGVPARDILLELGRRGMVGGQEDMIEDLALTMAAASGATHKEKIA</sequence>
<feature type="binding site" evidence="6">
    <location>
        <position position="199"/>
    </location>
    <ligand>
        <name>Mn(2+)</name>
        <dbReference type="ChEBI" id="CHEBI:29035"/>
    </ligand>
</feature>
<dbReference type="EC" id="4.1.3.39" evidence="6 7"/>
<dbReference type="EMBL" id="FORY01000032">
    <property type="protein sequence ID" value="SFK11291.1"/>
    <property type="molecule type" value="Genomic_DNA"/>
</dbReference>